<feature type="coiled-coil region" evidence="6">
    <location>
        <begin position="3926"/>
        <end position="3999"/>
    </location>
</feature>
<feature type="compositionally biased region" description="Polar residues" evidence="7">
    <location>
        <begin position="4254"/>
        <end position="4263"/>
    </location>
</feature>
<feature type="coiled-coil region" evidence="6">
    <location>
        <begin position="780"/>
        <end position="821"/>
    </location>
</feature>
<feature type="region of interest" description="Disordered" evidence="7">
    <location>
        <begin position="3877"/>
        <end position="3912"/>
    </location>
</feature>
<keyword evidence="3" id="KW-0597">Phosphoprotein</keyword>
<accession>A0AAE1GZ36</accession>
<feature type="coiled-coil region" evidence="6">
    <location>
        <begin position="2733"/>
        <end position="2795"/>
    </location>
</feature>
<evidence type="ECO:0000256" key="1">
    <source>
        <dbReference type="ARBA" id="ARBA00004300"/>
    </source>
</evidence>
<feature type="coiled-coil region" evidence="6">
    <location>
        <begin position="2519"/>
        <end position="2574"/>
    </location>
</feature>
<evidence type="ECO:0000256" key="2">
    <source>
        <dbReference type="ARBA" id="ARBA00022490"/>
    </source>
</evidence>
<evidence type="ECO:0000313" key="10">
    <source>
        <dbReference type="Proteomes" id="UP001219518"/>
    </source>
</evidence>
<dbReference type="PANTHER" id="PTHR44981:SF2">
    <property type="entry name" value="PERICENTRIN-LIKE PROTEIN, ISOFORM F"/>
    <property type="match status" value="1"/>
</dbReference>
<dbReference type="GO" id="GO:0060090">
    <property type="term" value="F:molecular adaptor activity"/>
    <property type="evidence" value="ECO:0007669"/>
    <property type="project" value="InterPro"/>
</dbReference>
<feature type="coiled-coil region" evidence="6">
    <location>
        <begin position="3648"/>
        <end position="3682"/>
    </location>
</feature>
<dbReference type="GO" id="GO:0007165">
    <property type="term" value="P:signal transduction"/>
    <property type="evidence" value="ECO:0007669"/>
    <property type="project" value="InterPro"/>
</dbReference>
<feature type="coiled-coil region" evidence="6">
    <location>
        <begin position="500"/>
        <end position="755"/>
    </location>
</feature>
<feature type="coiled-coil region" evidence="6">
    <location>
        <begin position="3062"/>
        <end position="3121"/>
    </location>
</feature>
<feature type="coiled-coil region" evidence="6">
    <location>
        <begin position="3009"/>
        <end position="3036"/>
    </location>
</feature>
<keyword evidence="2" id="KW-0963">Cytoplasm</keyword>
<evidence type="ECO:0000256" key="4">
    <source>
        <dbReference type="ARBA" id="ARBA00023054"/>
    </source>
</evidence>
<name>A0AAE1GZ36_9NEOP</name>
<keyword evidence="4 6" id="KW-0175">Coiled coil</keyword>
<dbReference type="PANTHER" id="PTHR44981">
    <property type="entry name" value="PERICENTRIN-LIKE PROTEIN, ISOFORM F"/>
    <property type="match status" value="1"/>
</dbReference>
<dbReference type="GO" id="GO:0005737">
    <property type="term" value="C:cytoplasm"/>
    <property type="evidence" value="ECO:0007669"/>
    <property type="project" value="UniProtKB-ARBA"/>
</dbReference>
<feature type="coiled-coil region" evidence="6">
    <location>
        <begin position="2247"/>
        <end position="2303"/>
    </location>
</feature>
<feature type="coiled-coil region" evidence="6">
    <location>
        <begin position="1969"/>
        <end position="2056"/>
    </location>
</feature>
<feature type="coiled-coil region" evidence="6">
    <location>
        <begin position="303"/>
        <end position="330"/>
    </location>
</feature>
<evidence type="ECO:0000313" key="9">
    <source>
        <dbReference type="EMBL" id="KAK3911702.1"/>
    </source>
</evidence>
<dbReference type="InterPro" id="IPR028745">
    <property type="entry name" value="AKAP9/Pericentrin"/>
</dbReference>
<evidence type="ECO:0000259" key="8">
    <source>
        <dbReference type="Pfam" id="PF10495"/>
    </source>
</evidence>
<evidence type="ECO:0000256" key="5">
    <source>
        <dbReference type="ARBA" id="ARBA00023212"/>
    </source>
</evidence>
<feature type="region of interest" description="Disordered" evidence="7">
    <location>
        <begin position="1"/>
        <end position="76"/>
    </location>
</feature>
<feature type="compositionally biased region" description="Low complexity" evidence="7">
    <location>
        <begin position="3218"/>
        <end position="3233"/>
    </location>
</feature>
<feature type="coiled-coil region" evidence="6">
    <location>
        <begin position="2945"/>
        <end position="2979"/>
    </location>
</feature>
<feature type="coiled-coil region" evidence="6">
    <location>
        <begin position="857"/>
        <end position="902"/>
    </location>
</feature>
<feature type="region of interest" description="Disordered" evidence="7">
    <location>
        <begin position="4225"/>
        <end position="4263"/>
    </location>
</feature>
<feature type="compositionally biased region" description="Polar residues" evidence="7">
    <location>
        <begin position="3234"/>
        <end position="3244"/>
    </location>
</feature>
<dbReference type="Gene3D" id="1.10.287.1490">
    <property type="match status" value="1"/>
</dbReference>
<evidence type="ECO:0000256" key="7">
    <source>
        <dbReference type="SAM" id="MobiDB-lite"/>
    </source>
</evidence>
<feature type="domain" description="Pericentrin/AKAP-450 centrosomal targeting" evidence="8">
    <location>
        <begin position="4119"/>
        <end position="4193"/>
    </location>
</feature>
<feature type="coiled-coil region" evidence="6">
    <location>
        <begin position="968"/>
        <end position="1002"/>
    </location>
</feature>
<protein>
    <submittedName>
        <fullName evidence="9">Pericentrin</fullName>
    </submittedName>
</protein>
<proteinExistence type="predicted"/>
<gene>
    <name evidence="9" type="ORF">KUF71_021363</name>
</gene>
<feature type="coiled-coil region" evidence="6">
    <location>
        <begin position="2639"/>
        <end position="2705"/>
    </location>
</feature>
<keyword evidence="5" id="KW-0206">Cytoskeleton</keyword>
<evidence type="ECO:0000256" key="3">
    <source>
        <dbReference type="ARBA" id="ARBA00022553"/>
    </source>
</evidence>
<dbReference type="GO" id="GO:0005813">
    <property type="term" value="C:centrosome"/>
    <property type="evidence" value="ECO:0007669"/>
    <property type="project" value="UniProtKB-SubCell"/>
</dbReference>
<sequence length="4302" mass="493808">MERLLKPDKNNPAAGEVIAGFEEEDETSQISQPKAKTKNAKDSDGTLESTNQSSKYSTADEDPPDGKSSSNGVAESSIVNGCGENVSELLNDRIRHLEDLLAGKEAMLLAVTQELEAVREMSCIDASIGPLTSGLDVDYKASIAEYNRKLQEHASALRQRDEYINKLAESLKQSVRDREELKKEAKQLADQVHTLQTQLKAVKQQMQQPQTKLLEALKEKENQLQKKTSELSLCKAQSSKEVQFLMSSLEELQQRAARSASASPPTSKTKEESDLKVYNNLKLQYETDMKSLTKQVAAAVEIETFLRQQLSDAKKECESLNLELSSLKLTHETHLTVCRDQHELVSSESIAESEKILKEKLHLAEKELQGSKKRALELENEIKVLSIQYDEKNEVCKMQGDKLQLLQSQTQEYATDIATCHQTLEQYKKRIDELQAKHSEDVIHVEANLSTEVMRLNQCISDLQEAHRQQLHSMHQDLNRMKQRQMEELAMKQLSHENEINTIKRDAEKYRTELREKNNLLSIQEQQLEEERRWIRTFSQQVQELGGKLNEEEDKNEEYREKIEYLKQQLKERDQACTLHLPQIEFLHQQLKDERQKSTNMLQQLEDVRKQLLLEQEMCKAYSVRMEDANSDIRDLQTKNSEAKAQYLKLDESSKLNMNADQQKMNSLQSEILSMREQLSREQKQVQFYRVENEDLKKQLKSLSVLQNDFKNLQMVLESEKETSTKCRNEIISLKEELDQQKIKYNEEYKKLLSLSQLGTSSLEAEEENSKEPLSDQAVAVSLQLNIKVLQDTIMNLKKEREESEAQMEVLKEHLRIAKEDFENCLCQLRDELSKKDLELQELQKLSVEITMQKSEIESYNVQVKELISDKKALEDELSLQKKKYEEEILSLTSQVMELQCNLESSLLSSEDETKTILLKKCRDDIQILRSVNLQKDCAPVPGLITLEKLINLCEVSSPDEKQTENLRENIVSQLAKLSYINEKLEEELIVCKKEHHNLQMKFKKFLTSAETVGEKKEIISEQEQEEKLYPSSSADSKGLPISVVSRVSDHVAHWFKRCEDLEKNNLELKMTVQELQAQLFESVSKSNCHSSSLIQAIDKFKAKCTCESVFSKERNTLKNSIEMLRKELVEKETEYFESKLKAKRRKSKHLPQACDDIDCVANLINDLSCIGKEKIMLESELKKTKLECEFFSLENNRLAEHVERAHELLEESWKGQITLESDLSNSIKENSIVRARLTRLETFYEFMKQKSRAPTDLVWQLIQELSSPAVDKKQLNKNSKKSIVLEKLESVISIISKMYSDCEALIVKLQSEDEKSQSGYLQSEALGLRRLQTALLETQQAVLSRSEPALQLHVDLLNKQLEDRQVAYEDICEAHYSLEAEMREMEKRFQHQEQRMQEELCKQMALCKLWKLKAQAVQVQTQASQFAHFNHYGNISHVVEEMESVYSKVFSTLRAETERIATVRENKVRLEMSEKLCAAEKKFRQQYDDLEKRVKNESNVRALQVLHQQEIDVVRAECDLLRIKEIHKLQEQTPSFFTQPHIVDPHSSCSNLSMLFMKHHVVTQYNNALQQVSASLQNELAKHFSLLEESLKKSVTSNDQELEILVPNSDCIDQFEQVVSNVQESVKKLLEMQTLGLQSILSICESNHKSMIEKVQDMTSEFGTVCASKSLCDELMKAKEEHRYTIESMSAAHKAEVSRLRLLLTQQNLGETSEPNETALSVLQRELEEKHKKQMEELRTYFEQKCADFEKHYSEEVFSQHSRKLSDCSSASESELVSEMYYAGPGSSNCSIPGAPSHFCDLLGESSFKDLEEQAGTMDVEKLLIENREQLETLRLALESRHQGELEAQKELFEGRVEELLRNMSDRHASELKLQSIHLQELKAKESELTKKLLEAQNEAECLKQQLSSSQKEGNNSLSRCSVNEQQIHLNQEKVQQYDKQTQSDFEDELKKMADVLKRRDSENSAQIATLKTKLRQNQEIMSKLEKDMSNLRSKHECDLQSLTSSNEEKIAKIQELNEEIRALSMRLEECNLQKENAESQYNSLKEKFESQLQIKDKEFEIKIKTLNCAPNEKRETNDAEEKNLQDIINKSVEERKALLEAEYTEYLEFVKKCADETKMQLVMKHESELKQVIDKYEKELTSVRDSSKDCGILVGKSCFKNILETDCSEKESSLQACLQELLKLTEELVGGQQDQFEKVVLKLCKEVDHYQQILHQDLEMKLESVQEDSERRFQLQLVEARGDIVQALEKQIQLLLDDNTSADDKPPELQQLEKKFASKYNEKLTNLQKDYEAKISELSSKHATQLSLARSKKQTKLPSITAEDLEKLYKERDCLRSVAATLRDVVAELVKYFVSWEDDFNSTLMDELVKLEAERDKDDMLSVTQQDQSIVFNQSHDVNQSNSITSEDEMPLIVATPARGRHLSSCVKRVHFAPDVSGILSLIDDGSLFESVGLNCSVRDTSLNFQEELDRCLARLRSDSAALYALSKPALPSVSTNQPSCNVSTEERSLEDLPGKLSEALETIAQLRKEKEELRNQLLVLSEEQEKSFVELQATRQRLDCLEQEARQQAEVVAEGYGEGEQSMTCDVPSSPRATTVEELQNKARSLLLGTSNTEDMSGVLSPNTSQHLPHIVEELCRDWERLAEESRHKQDDLQQQVEAVDKQLRATRAFMDEQAAEREQERDDYVEEIRRLQELVRDKDRDRSSHQQMNHESTREICMHLKHLGTSISVETLEVQLKESQASLQDKQEKLEKLNAEHKQAVEKIWTLRDIISDLEVQVATKAEEAASLSAQNEALRQMVEQQGRTQLELAQEMEQLQLCANDGTLLERISQLEEQLCKHRTLVEQLGDPSFIEQMKTQLQDLNASLDLHTKELECAYINSTLPASPCLSSPSEDVSVRETIEAIRAAAEKDATQKTESSLVLPFNEVSRVVDQWQRHARADDAVLKKLRELDMQLDDLQAEKETLSNRLQDQMLLSSSLQAKLEDHRRKADVKLAEATSEKDSQIEDLRSEIHNYSETLEAREKQVESLKASLCRAENELRHREAEIMSNAELEHSIAAQLQSQISKLSADKNKLQTLLAEKNDMHASIPALVESMLLDKNDDIDRLEQQIHHLTKQMELSSHYVVTPSTTLEFEYCESEKVRAHVALSPVMELRRSLPLPVIDESTIVKSVVQRNDTPLSFTTSQTLENNGGELHQETDVSLKPIPQEDTMMQSSPHSQQSSNSLSASDTMSSNPGTFDTSLASCEKRVASLELELDAKTKEIEDLTKKLNDNDNLISELHQKCKQLEECEKKLSAMSKLKEECNRLKKSYEEKVNEVSELKEHLKSIQSTYLEVCDQGVALPGKPEQDTSELKAKESEIQRLRSEVCATQAILTNLQRKVQEAKQIARSPSRSSPENNQALRIVQNELEAAKLEIVELKDLCKSIKSEMEEEYHFKQSDFENILHREQQAKQTLLETLDKLQKENSPTQLNKIQTDLNDAKTSIMKKEEENNLLRRELKQLNMECIALKNQLSTPLREATSLASKLDAEKKFADALKEELLLFKNRASSLDEECKSLKDTVKNLQKIERDGQTEENEKYLKEILELKRCVDDLMQERISLQNQLGKFSHENTVLKEENFEICKELSDMKQLIIELRGVKAPREETQRALLSKNNELSEMKKQNSALSAELSSLRKALKNIHSNLQEAYGLAEEDRLTLQKLQRQVHRPDLTGAGDGLCSKLTLSEIDIHEVPSNTAPLKESESLDDLTGLVQHELHVSVQLDHSLLQTIDPENSKMSPSSLPVNEQTQSENDFIKNTKVEPRLSQEAIAAQHRICQLEDELGKLKNALQLLNNQLENERAQYYSLQQQDCELIKEMRVKLSEALDGQHSLRLQLQSERNKRRSADVKEAQAPVSSNSSPAGHHSGVEKLRGQCYDATPELMKLRLEKEAAEKQLRRMQEAEIQRSRRRAVTEEKYRKQITHLETLHAETQEECIRLRQELAVVNQKLSLAQEEFAKDRDTHLKNHAPFVERMKNMNTFLGEHIEENIRMAKQMEDLTEEHRKLRQRIAQLEGQLGDKRSNESFEAVNARFVAEKANWEAEQKVLLLALSEAKQRQILCSDSDIEERVSHLFGRYLRMQSYRKALVWQKRYLLSVIRGLNESKLLASSHLAALAESNKVLKWNPLRKFRSIVMMVMAVHRMQYMVQRWFRGRRIGCGVVVQQTVAHCAFSTSSFPQGHHGTLFSGSNMPAHDMRSGLSQSPPTLERPRQSQSQQLASSHFSRLPLNSRGPSNSLSECVTNFNLVQQRFDALLSNPPK</sequence>
<feature type="compositionally biased region" description="Polar residues" evidence="7">
    <location>
        <begin position="67"/>
        <end position="76"/>
    </location>
</feature>
<dbReference type="InterPro" id="IPR019528">
    <property type="entry name" value="PACT_domain"/>
</dbReference>
<feature type="coiled-coil region" evidence="6">
    <location>
        <begin position="354"/>
        <end position="437"/>
    </location>
</feature>
<dbReference type="Pfam" id="PF10495">
    <property type="entry name" value="PACT_coil_coil"/>
    <property type="match status" value="1"/>
</dbReference>
<feature type="compositionally biased region" description="Polar residues" evidence="7">
    <location>
        <begin position="46"/>
        <end position="57"/>
    </location>
</feature>
<feature type="coiled-coil region" evidence="6">
    <location>
        <begin position="1844"/>
        <end position="1914"/>
    </location>
</feature>
<comment type="caution">
    <text evidence="9">The sequence shown here is derived from an EMBL/GenBank/DDBJ whole genome shotgun (WGS) entry which is preliminary data.</text>
</comment>
<feature type="coiled-coil region" evidence="6">
    <location>
        <begin position="3247"/>
        <end position="3336"/>
    </location>
</feature>
<feature type="coiled-coil region" evidence="6">
    <location>
        <begin position="3824"/>
        <end position="3854"/>
    </location>
</feature>
<dbReference type="EMBL" id="JAHWGI010000284">
    <property type="protein sequence ID" value="KAK3911702.1"/>
    <property type="molecule type" value="Genomic_DNA"/>
</dbReference>
<reference evidence="9" key="1">
    <citation type="submission" date="2021-07" db="EMBL/GenBank/DDBJ databases">
        <authorList>
            <person name="Catto M.A."/>
            <person name="Jacobson A."/>
            <person name="Kennedy G."/>
            <person name="Labadie P."/>
            <person name="Hunt B.G."/>
            <person name="Srinivasan R."/>
        </authorList>
    </citation>
    <scope>NUCLEOTIDE SEQUENCE</scope>
    <source>
        <strain evidence="9">PL_HMW_Pooled</strain>
        <tissue evidence="9">Head</tissue>
    </source>
</reference>
<feature type="coiled-coil region" evidence="6">
    <location>
        <begin position="164"/>
        <end position="255"/>
    </location>
</feature>
<keyword evidence="10" id="KW-1185">Reference proteome</keyword>
<comment type="subcellular location">
    <subcellularLocation>
        <location evidence="1">Cytoplasm</location>
        <location evidence="1">Cytoskeleton</location>
        <location evidence="1">Microtubule organizing center</location>
        <location evidence="1">Centrosome</location>
    </subcellularLocation>
</comment>
<feature type="region of interest" description="Disordered" evidence="7">
    <location>
        <begin position="3213"/>
        <end position="3244"/>
    </location>
</feature>
<feature type="coiled-coil region" evidence="6">
    <location>
        <begin position="3407"/>
        <end position="3609"/>
    </location>
</feature>
<organism evidence="9 10">
    <name type="scientific">Frankliniella fusca</name>
    <dbReference type="NCBI Taxonomy" id="407009"/>
    <lineage>
        <taxon>Eukaryota</taxon>
        <taxon>Metazoa</taxon>
        <taxon>Ecdysozoa</taxon>
        <taxon>Arthropoda</taxon>
        <taxon>Hexapoda</taxon>
        <taxon>Insecta</taxon>
        <taxon>Pterygota</taxon>
        <taxon>Neoptera</taxon>
        <taxon>Paraneoptera</taxon>
        <taxon>Thysanoptera</taxon>
        <taxon>Terebrantia</taxon>
        <taxon>Thripoidea</taxon>
        <taxon>Thripidae</taxon>
        <taxon>Frankliniella</taxon>
    </lineage>
</organism>
<feature type="coiled-coil region" evidence="6">
    <location>
        <begin position="4025"/>
        <end position="4066"/>
    </location>
</feature>
<reference evidence="9" key="2">
    <citation type="journal article" date="2023" name="BMC Genomics">
        <title>Pest status, molecular evolution, and epigenetic factors derived from the genome assembly of Frankliniella fusca, a thysanopteran phytovirus vector.</title>
        <authorList>
            <person name="Catto M.A."/>
            <person name="Labadie P.E."/>
            <person name="Jacobson A.L."/>
            <person name="Kennedy G.G."/>
            <person name="Srinivasan R."/>
            <person name="Hunt B.G."/>
        </authorList>
    </citation>
    <scope>NUCLEOTIDE SEQUENCE</scope>
    <source>
        <strain evidence="9">PL_HMW_Pooled</strain>
    </source>
</reference>
<dbReference type="Proteomes" id="UP001219518">
    <property type="component" value="Unassembled WGS sequence"/>
</dbReference>
<feature type="coiled-coil region" evidence="6">
    <location>
        <begin position="1376"/>
        <end position="1403"/>
    </location>
</feature>
<evidence type="ECO:0000256" key="6">
    <source>
        <dbReference type="SAM" id="Coils"/>
    </source>
</evidence>